<dbReference type="PIRSF" id="PIRSF005052">
    <property type="entry name" value="P-loopkin"/>
    <property type="match status" value="1"/>
</dbReference>
<dbReference type="SUPFAM" id="SSF52540">
    <property type="entry name" value="P-loop containing nucleoside triphosphate hydrolases"/>
    <property type="match status" value="1"/>
</dbReference>
<evidence type="ECO:0000256" key="1">
    <source>
        <dbReference type="ARBA" id="ARBA00022741"/>
    </source>
</evidence>
<keyword evidence="3 4" id="KW-0342">GTP-binding</keyword>
<dbReference type="PANTHER" id="PTHR30448">
    <property type="entry name" value="RNASE ADAPTER PROTEIN RAPZ"/>
    <property type="match status" value="1"/>
</dbReference>
<dbReference type="Proteomes" id="UP001595840">
    <property type="component" value="Unassembled WGS sequence"/>
</dbReference>
<gene>
    <name evidence="7" type="primary">rapZ</name>
    <name evidence="7" type="ORF">ACFOX3_14715</name>
</gene>
<feature type="domain" description="RapZ C-terminal" evidence="6">
    <location>
        <begin position="175"/>
        <end position="294"/>
    </location>
</feature>
<accession>A0ABV8V8L6</accession>
<evidence type="ECO:0000313" key="8">
    <source>
        <dbReference type="Proteomes" id="UP001595840"/>
    </source>
</evidence>
<evidence type="ECO:0000259" key="5">
    <source>
        <dbReference type="Pfam" id="PF03668"/>
    </source>
</evidence>
<dbReference type="PANTHER" id="PTHR30448:SF0">
    <property type="entry name" value="RNASE ADAPTER PROTEIN RAPZ"/>
    <property type="match status" value="1"/>
</dbReference>
<dbReference type="EMBL" id="JBHSCX010000020">
    <property type="protein sequence ID" value="MFC4363565.1"/>
    <property type="molecule type" value="Genomic_DNA"/>
</dbReference>
<protein>
    <submittedName>
        <fullName evidence="7">RNase adapter RapZ</fullName>
    </submittedName>
</protein>
<feature type="binding site" evidence="4">
    <location>
        <begin position="19"/>
        <end position="26"/>
    </location>
    <ligand>
        <name>ATP</name>
        <dbReference type="ChEBI" id="CHEBI:30616"/>
    </ligand>
</feature>
<keyword evidence="8" id="KW-1185">Reference proteome</keyword>
<dbReference type="Pfam" id="PF03668">
    <property type="entry name" value="RapZ-like_N"/>
    <property type="match status" value="1"/>
</dbReference>
<keyword evidence="1 4" id="KW-0547">Nucleotide-binding</keyword>
<evidence type="ECO:0000259" key="6">
    <source>
        <dbReference type="Pfam" id="PF22740"/>
    </source>
</evidence>
<reference evidence="8" key="1">
    <citation type="journal article" date="2019" name="Int. J. Syst. Evol. Microbiol.">
        <title>The Global Catalogue of Microorganisms (GCM) 10K type strain sequencing project: providing services to taxonomists for standard genome sequencing and annotation.</title>
        <authorList>
            <consortium name="The Broad Institute Genomics Platform"/>
            <consortium name="The Broad Institute Genome Sequencing Center for Infectious Disease"/>
            <person name="Wu L."/>
            <person name="Ma J."/>
        </authorList>
    </citation>
    <scope>NUCLEOTIDE SEQUENCE [LARGE SCALE GENOMIC DNA]</scope>
    <source>
        <strain evidence="8">CECT 8570</strain>
    </source>
</reference>
<evidence type="ECO:0000256" key="3">
    <source>
        <dbReference type="ARBA" id="ARBA00023134"/>
    </source>
</evidence>
<dbReference type="HAMAP" id="MF_00636">
    <property type="entry name" value="RapZ_like"/>
    <property type="match status" value="1"/>
</dbReference>
<proteinExistence type="inferred from homology"/>
<dbReference type="InterPro" id="IPR053931">
    <property type="entry name" value="RapZ_C"/>
</dbReference>
<dbReference type="InterPro" id="IPR005337">
    <property type="entry name" value="RapZ-like"/>
</dbReference>
<feature type="domain" description="RapZ-like N-terminal" evidence="5">
    <location>
        <begin position="14"/>
        <end position="167"/>
    </location>
</feature>
<evidence type="ECO:0000256" key="4">
    <source>
        <dbReference type="HAMAP-Rule" id="MF_00636"/>
    </source>
</evidence>
<dbReference type="InterPro" id="IPR027417">
    <property type="entry name" value="P-loop_NTPase"/>
</dbReference>
<sequence length="299" mass="33589">MNTDKSTVKQSPRLIIVSGRSGAGKSTALHVLEDLGFNCVDNLPLRLLPELVHQLVSDPTPNSLFAISVDARNAWQELPKFPQLVADANAKGIRIEVMFLDARSPVLIQRFSETRRKHPLSKEGVSLKEATVKERELLQPIVDLADLVIDTTTLTLHQLRDLVKNRVSLNADTSMSVQLVSFGFKRGVPVDADFVFDVRCLPNPYWKPHLRALTGQDQPVADFLEEQEDTRLMRSDILAHLTRWLPKFEQSNRSYMTIAIGCTGGQHRSVYMAEELYKALAGKNSKLQLRHRELTGTKG</sequence>
<dbReference type="NCBIfam" id="NF003828">
    <property type="entry name" value="PRK05416.1"/>
    <property type="match status" value="1"/>
</dbReference>
<feature type="binding site" evidence="4">
    <location>
        <begin position="70"/>
        <end position="73"/>
    </location>
    <ligand>
        <name>GTP</name>
        <dbReference type="ChEBI" id="CHEBI:37565"/>
    </ligand>
</feature>
<evidence type="ECO:0000313" key="7">
    <source>
        <dbReference type="EMBL" id="MFC4363565.1"/>
    </source>
</evidence>
<dbReference type="InterPro" id="IPR053930">
    <property type="entry name" value="RapZ-like_N"/>
</dbReference>
<keyword evidence="2 4" id="KW-0067">ATP-binding</keyword>
<dbReference type="Gene3D" id="3.40.50.300">
    <property type="entry name" value="P-loop containing nucleotide triphosphate hydrolases"/>
    <property type="match status" value="1"/>
</dbReference>
<dbReference type="Pfam" id="PF22740">
    <property type="entry name" value="PapZ_C"/>
    <property type="match status" value="1"/>
</dbReference>
<comment type="caution">
    <text evidence="7">The sequence shown here is derived from an EMBL/GenBank/DDBJ whole genome shotgun (WGS) entry which is preliminary data.</text>
</comment>
<name>A0ABV8V8L6_9GAMM</name>
<organism evidence="7 8">
    <name type="scientific">Simiduia curdlanivorans</name>
    <dbReference type="NCBI Taxonomy" id="1492769"/>
    <lineage>
        <taxon>Bacteria</taxon>
        <taxon>Pseudomonadati</taxon>
        <taxon>Pseudomonadota</taxon>
        <taxon>Gammaproteobacteria</taxon>
        <taxon>Cellvibrionales</taxon>
        <taxon>Cellvibrionaceae</taxon>
        <taxon>Simiduia</taxon>
    </lineage>
</organism>
<evidence type="ECO:0000256" key="2">
    <source>
        <dbReference type="ARBA" id="ARBA00022840"/>
    </source>
</evidence>
<dbReference type="RefSeq" id="WP_290261476.1">
    <property type="nucleotide sequence ID" value="NZ_JAUFQG010000004.1"/>
</dbReference>